<comment type="pathway">
    <text evidence="2">Siderophore biosynthesis; enterobactin biosynthesis.</text>
</comment>
<evidence type="ECO:0000259" key="13">
    <source>
        <dbReference type="Pfam" id="PF17837"/>
    </source>
</evidence>
<proteinExistence type="inferred from homology"/>
<dbReference type="InterPro" id="IPR041354">
    <property type="entry name" value="4PPT_N"/>
</dbReference>
<organism evidence="14 15">
    <name type="scientific">Acinetobacter pollinis</name>
    <dbReference type="NCBI Taxonomy" id="2605270"/>
    <lineage>
        <taxon>Bacteria</taxon>
        <taxon>Pseudomonadati</taxon>
        <taxon>Pseudomonadota</taxon>
        <taxon>Gammaproteobacteria</taxon>
        <taxon>Moraxellales</taxon>
        <taxon>Moraxellaceae</taxon>
        <taxon>Acinetobacter</taxon>
    </lineage>
</organism>
<evidence type="ECO:0000256" key="8">
    <source>
        <dbReference type="ARBA" id="ARBA00029894"/>
    </source>
</evidence>
<sequence>MNEFNWFTRKSIFIPSSIDLEVIELSFYQEEICENHLIQQNLTIPPNFSKMTMKRRNEYLAGRICTTVALKKLGIKDKELNGLTINSDRAPNFPDGIIGSITHTKDIAIACVAKSRTYANIGIDIEKIIDMETCKSIAKIIMTPYEIRKIESLNKLKIPYINLITLIFSAKESLFKALYKNVGYVFGFEVATIIRINDKAAYFTLKLENFRDKVFKVNYSYDNQYVYTSLIIKK</sequence>
<comment type="subunit">
    <text evidence="4">EntB, EntD, EntE, and EntF form a multienzyme complex called enterobactin synthase.</text>
</comment>
<comment type="similarity">
    <text evidence="3">Belongs to the P-Pant transferase superfamily. EntD family.</text>
</comment>
<dbReference type="Proteomes" id="UP001339883">
    <property type="component" value="Unassembled WGS sequence"/>
</dbReference>
<dbReference type="GO" id="GO:0016740">
    <property type="term" value="F:transferase activity"/>
    <property type="evidence" value="ECO:0007669"/>
    <property type="project" value="UniProtKB-KW"/>
</dbReference>
<comment type="catalytic activity">
    <reaction evidence="10">
        <text>apo-[aryl-carrier protein] + CoA = holo-[aryl-carrier protein] + adenosine 3',5'-bisphosphate + H(+)</text>
        <dbReference type="Rhea" id="RHEA:48404"/>
        <dbReference type="Rhea" id="RHEA-COMP:15903"/>
        <dbReference type="Rhea" id="RHEA-COMP:17557"/>
        <dbReference type="ChEBI" id="CHEBI:15378"/>
        <dbReference type="ChEBI" id="CHEBI:29999"/>
        <dbReference type="ChEBI" id="CHEBI:57287"/>
        <dbReference type="ChEBI" id="CHEBI:58343"/>
        <dbReference type="ChEBI" id="CHEBI:64479"/>
    </reaction>
</comment>
<feature type="domain" description="4'-phosphopantetheinyl transferase N-terminal" evidence="13">
    <location>
        <begin position="49"/>
        <end position="113"/>
    </location>
</feature>
<dbReference type="PANTHER" id="PTHR38096:SF1">
    <property type="entry name" value="ENTEROBACTIN SYNTHASE COMPONENT D"/>
    <property type="match status" value="1"/>
</dbReference>
<evidence type="ECO:0000313" key="14">
    <source>
        <dbReference type="EMBL" id="MEB5477848.1"/>
    </source>
</evidence>
<dbReference type="PRINTS" id="PR01399">
    <property type="entry name" value="ENTSNTHTASED"/>
</dbReference>
<evidence type="ECO:0000313" key="15">
    <source>
        <dbReference type="Proteomes" id="UP001339883"/>
    </source>
</evidence>
<evidence type="ECO:0000256" key="2">
    <source>
        <dbReference type="ARBA" id="ARBA00004993"/>
    </source>
</evidence>
<evidence type="ECO:0000256" key="10">
    <source>
        <dbReference type="ARBA" id="ARBA00049176"/>
    </source>
</evidence>
<evidence type="ECO:0000256" key="7">
    <source>
        <dbReference type="ARBA" id="ARBA00023191"/>
    </source>
</evidence>
<feature type="domain" description="4'-phosphopantetheinyl transferase" evidence="12">
    <location>
        <begin position="121"/>
        <end position="226"/>
    </location>
</feature>
<dbReference type="EMBL" id="VTDN01000017">
    <property type="protein sequence ID" value="MEB5477848.1"/>
    <property type="molecule type" value="Genomic_DNA"/>
</dbReference>
<dbReference type="InterPro" id="IPR037143">
    <property type="entry name" value="4-PPantetheinyl_Trfase_dom_sf"/>
</dbReference>
<keyword evidence="7" id="KW-0259">Enterobactin biosynthesis</keyword>
<evidence type="ECO:0000256" key="6">
    <source>
        <dbReference type="ARBA" id="ARBA00022679"/>
    </source>
</evidence>
<protein>
    <recommendedName>
        <fullName evidence="5">Enterobactin synthase component D</fullName>
    </recommendedName>
    <alternativeName>
        <fullName evidence="8">4'-phosphopantetheinyl transferase EntD</fullName>
    </alternativeName>
    <alternativeName>
        <fullName evidence="9">Enterochelin synthase D</fullName>
    </alternativeName>
</protein>
<comment type="function">
    <text evidence="1">Involved in the biosynthesis of the siderophore enterobactin (enterochelin), which is a macrocyclic trimeric lactone of N-(2,3-dihydroxybenzoyl)-serine. The serine trilactone serves as a scaffolding for the three catechol functionalities that provide hexadentate coordination for the tightly ligated iron(2+) atoms. Plays an essential role in the assembly of the enterobactin by catalyzing the transfer of the 4'-phosphopantetheine (Ppant) moiety from coenzyme A to the apo-domains of both EntB (ArCP domain) and EntF (PCP domain) to yield their holo-forms which make them competent for the activation of 2,3-dihydroxybenzoate (DHB) and L-serine, respectively.</text>
</comment>
<keyword evidence="6 14" id="KW-0808">Transferase</keyword>
<dbReference type="SUPFAM" id="SSF56214">
    <property type="entry name" value="4'-phosphopantetheinyl transferase"/>
    <property type="match status" value="1"/>
</dbReference>
<evidence type="ECO:0000256" key="4">
    <source>
        <dbReference type="ARBA" id="ARBA00011503"/>
    </source>
</evidence>
<accession>A0ABU6DWP2</accession>
<name>A0ABU6DWP2_9GAMM</name>
<dbReference type="PANTHER" id="PTHR38096">
    <property type="entry name" value="ENTEROBACTIN SYNTHASE COMPONENT D"/>
    <property type="match status" value="1"/>
</dbReference>
<evidence type="ECO:0000259" key="12">
    <source>
        <dbReference type="Pfam" id="PF01648"/>
    </source>
</evidence>
<comment type="caution">
    <text evidence="14">The sequence shown here is derived from an EMBL/GenBank/DDBJ whole genome shotgun (WGS) entry which is preliminary data.</text>
</comment>
<keyword evidence="15" id="KW-1185">Reference proteome</keyword>
<evidence type="ECO:0000256" key="5">
    <source>
        <dbReference type="ARBA" id="ARBA00019087"/>
    </source>
</evidence>
<gene>
    <name evidence="14" type="ORF">I2F25_12515</name>
</gene>
<dbReference type="RefSeq" id="WP_325776235.1">
    <property type="nucleotide sequence ID" value="NZ_VTDN01000017.1"/>
</dbReference>
<dbReference type="InterPro" id="IPR008278">
    <property type="entry name" value="4-PPantetheinyl_Trfase_dom"/>
</dbReference>
<comment type="catalytic activity">
    <reaction evidence="11">
        <text>apo-[peptidyl-carrier protein] + CoA = holo-[peptidyl-carrier protein] + adenosine 3',5'-bisphosphate + H(+)</text>
        <dbReference type="Rhea" id="RHEA:46228"/>
        <dbReference type="Rhea" id="RHEA-COMP:11479"/>
        <dbReference type="Rhea" id="RHEA-COMP:11480"/>
        <dbReference type="ChEBI" id="CHEBI:15378"/>
        <dbReference type="ChEBI" id="CHEBI:29999"/>
        <dbReference type="ChEBI" id="CHEBI:57287"/>
        <dbReference type="ChEBI" id="CHEBI:58343"/>
        <dbReference type="ChEBI" id="CHEBI:64479"/>
    </reaction>
</comment>
<dbReference type="InterPro" id="IPR003542">
    <property type="entry name" value="Enbac_synth_compD-like"/>
</dbReference>
<dbReference type="Pfam" id="PF17837">
    <property type="entry name" value="4PPT_N"/>
    <property type="match status" value="1"/>
</dbReference>
<evidence type="ECO:0000256" key="3">
    <source>
        <dbReference type="ARBA" id="ARBA00008342"/>
    </source>
</evidence>
<evidence type="ECO:0000256" key="11">
    <source>
        <dbReference type="ARBA" id="ARBA00049191"/>
    </source>
</evidence>
<evidence type="ECO:0000256" key="9">
    <source>
        <dbReference type="ARBA" id="ARBA00031996"/>
    </source>
</evidence>
<dbReference type="Pfam" id="PF01648">
    <property type="entry name" value="ACPS"/>
    <property type="match status" value="1"/>
</dbReference>
<reference evidence="14 15" key="1">
    <citation type="submission" date="2019-08" db="EMBL/GenBank/DDBJ databases">
        <title>Five species of Acinetobacter isolated from floral nectar and animal pollinators.</title>
        <authorList>
            <person name="Hendry T.A."/>
        </authorList>
    </citation>
    <scope>NUCLEOTIDE SEQUENCE [LARGE SCALE GENOMIC DNA]</scope>
    <source>
        <strain evidence="14 15">MD18.27</strain>
    </source>
</reference>
<dbReference type="Gene3D" id="3.90.470.20">
    <property type="entry name" value="4'-phosphopantetheinyl transferase domain"/>
    <property type="match status" value="1"/>
</dbReference>
<evidence type="ECO:0000256" key="1">
    <source>
        <dbReference type="ARBA" id="ARBA00003937"/>
    </source>
</evidence>